<evidence type="ECO:0000313" key="1">
    <source>
        <dbReference type="EMBL" id="KAK1295474.1"/>
    </source>
</evidence>
<reference evidence="1" key="1">
    <citation type="journal article" date="2023" name="Nat. Commun.">
        <title>Diploid and tetraploid genomes of Acorus and the evolution of monocots.</title>
        <authorList>
            <person name="Ma L."/>
            <person name="Liu K.W."/>
            <person name="Li Z."/>
            <person name="Hsiao Y.Y."/>
            <person name="Qi Y."/>
            <person name="Fu T."/>
            <person name="Tang G.D."/>
            <person name="Zhang D."/>
            <person name="Sun W.H."/>
            <person name="Liu D.K."/>
            <person name="Li Y."/>
            <person name="Chen G.Z."/>
            <person name="Liu X.D."/>
            <person name="Liao X.Y."/>
            <person name="Jiang Y.T."/>
            <person name="Yu X."/>
            <person name="Hao Y."/>
            <person name="Huang J."/>
            <person name="Zhao X.W."/>
            <person name="Ke S."/>
            <person name="Chen Y.Y."/>
            <person name="Wu W.L."/>
            <person name="Hsu J.L."/>
            <person name="Lin Y.F."/>
            <person name="Huang M.D."/>
            <person name="Li C.Y."/>
            <person name="Huang L."/>
            <person name="Wang Z.W."/>
            <person name="Zhao X."/>
            <person name="Zhong W.Y."/>
            <person name="Peng D.H."/>
            <person name="Ahmad S."/>
            <person name="Lan S."/>
            <person name="Zhang J.S."/>
            <person name="Tsai W.C."/>
            <person name="Van de Peer Y."/>
            <person name="Liu Z.J."/>
        </authorList>
    </citation>
    <scope>NUCLEOTIDE SEQUENCE</scope>
    <source>
        <strain evidence="1">CP</strain>
    </source>
</reference>
<reference evidence="1" key="2">
    <citation type="submission" date="2023-06" db="EMBL/GenBank/DDBJ databases">
        <authorList>
            <person name="Ma L."/>
            <person name="Liu K.-W."/>
            <person name="Li Z."/>
            <person name="Hsiao Y.-Y."/>
            <person name="Qi Y."/>
            <person name="Fu T."/>
            <person name="Tang G."/>
            <person name="Zhang D."/>
            <person name="Sun W.-H."/>
            <person name="Liu D.-K."/>
            <person name="Li Y."/>
            <person name="Chen G.-Z."/>
            <person name="Liu X.-D."/>
            <person name="Liao X.-Y."/>
            <person name="Jiang Y.-T."/>
            <person name="Yu X."/>
            <person name="Hao Y."/>
            <person name="Huang J."/>
            <person name="Zhao X.-W."/>
            <person name="Ke S."/>
            <person name="Chen Y.-Y."/>
            <person name="Wu W.-L."/>
            <person name="Hsu J.-L."/>
            <person name="Lin Y.-F."/>
            <person name="Huang M.-D."/>
            <person name="Li C.-Y."/>
            <person name="Huang L."/>
            <person name="Wang Z.-W."/>
            <person name="Zhao X."/>
            <person name="Zhong W.-Y."/>
            <person name="Peng D.-H."/>
            <person name="Ahmad S."/>
            <person name="Lan S."/>
            <person name="Zhang J.-S."/>
            <person name="Tsai W.-C."/>
            <person name="Van De Peer Y."/>
            <person name="Liu Z.-J."/>
        </authorList>
    </citation>
    <scope>NUCLEOTIDE SEQUENCE</scope>
    <source>
        <strain evidence="1">CP</strain>
        <tissue evidence="1">Leaves</tissue>
    </source>
</reference>
<dbReference type="EMBL" id="JAUJYO010000016">
    <property type="protein sequence ID" value="KAK1295474.1"/>
    <property type="molecule type" value="Genomic_DNA"/>
</dbReference>
<evidence type="ECO:0000313" key="2">
    <source>
        <dbReference type="Proteomes" id="UP001180020"/>
    </source>
</evidence>
<dbReference type="AlphaFoldDB" id="A0AAV9D3X8"/>
<keyword evidence="2" id="KW-1185">Reference proteome</keyword>
<name>A0AAV9D3X8_ACOCL</name>
<sequence length="71" mass="7834">MIEWKSKAGHLTVQFSYKALKFSPNLRRGEFGDAELVLPACKQIRWSVALSMDVSDSDVFKGAAVLSDSCP</sequence>
<proteinExistence type="predicted"/>
<accession>A0AAV9D3X8</accession>
<comment type="caution">
    <text evidence="1">The sequence shown here is derived from an EMBL/GenBank/DDBJ whole genome shotgun (WGS) entry which is preliminary data.</text>
</comment>
<protein>
    <submittedName>
        <fullName evidence="1">Uncharacterized protein</fullName>
    </submittedName>
</protein>
<organism evidence="1 2">
    <name type="scientific">Acorus calamus</name>
    <name type="common">Sweet flag</name>
    <dbReference type="NCBI Taxonomy" id="4465"/>
    <lineage>
        <taxon>Eukaryota</taxon>
        <taxon>Viridiplantae</taxon>
        <taxon>Streptophyta</taxon>
        <taxon>Embryophyta</taxon>
        <taxon>Tracheophyta</taxon>
        <taxon>Spermatophyta</taxon>
        <taxon>Magnoliopsida</taxon>
        <taxon>Liliopsida</taxon>
        <taxon>Acoraceae</taxon>
        <taxon>Acorus</taxon>
    </lineage>
</organism>
<gene>
    <name evidence="1" type="ORF">QJS10_CPA16g00556</name>
</gene>
<dbReference type="Proteomes" id="UP001180020">
    <property type="component" value="Unassembled WGS sequence"/>
</dbReference>